<sequence length="211" mass="23512">MSEQNSFDQVAAEHDVSGEAPAKLRVLVAEDETIIRLDIVETLQSQGYDVVGQTDNGQKAVELAETLSPDLILMDISMPIMDGLSATALISEQKIAPVVMLTAFSQRDLIEQAREAGVMAYLVKPFSEKDLVPAIELAVARFDELRALEAEVTDLNERFATRKLVDRAKNLLMTSLEITEPEAFRWIQKTSMDRRLTMREVAQTVVDQMGE</sequence>
<accession>A0ABY8H3M7</accession>
<evidence type="ECO:0000313" key="4">
    <source>
        <dbReference type="EMBL" id="WFP15267.1"/>
    </source>
</evidence>
<reference evidence="4 5" key="1">
    <citation type="submission" date="2023-04" db="EMBL/GenBank/DDBJ databases">
        <title>Funneling lignin-derived compounds into biodiesel using alkali-halophilic Citricoccus sp. P2.</title>
        <authorList>
            <person name="Luo C.-B."/>
        </authorList>
    </citation>
    <scope>NUCLEOTIDE SEQUENCE [LARGE SCALE GENOMIC DNA]</scope>
    <source>
        <strain evidence="4 5">P2</strain>
    </source>
</reference>
<dbReference type="InterPro" id="IPR008327">
    <property type="entry name" value="Sig_transdc_resp-reg_antiterm"/>
</dbReference>
<proteinExistence type="predicted"/>
<dbReference type="Proteomes" id="UP001219037">
    <property type="component" value="Chromosome"/>
</dbReference>
<name>A0ABY8H3M7_9MICC</name>
<dbReference type="SMART" id="SM01012">
    <property type="entry name" value="ANTAR"/>
    <property type="match status" value="1"/>
</dbReference>
<evidence type="ECO:0000259" key="2">
    <source>
        <dbReference type="PROSITE" id="PS50110"/>
    </source>
</evidence>
<dbReference type="RefSeq" id="WP_278155849.1">
    <property type="nucleotide sequence ID" value="NZ_CP121252.1"/>
</dbReference>
<feature type="domain" description="ANTAR" evidence="3">
    <location>
        <begin position="145"/>
        <end position="206"/>
    </location>
</feature>
<organism evidence="4 5">
    <name type="scientific">Citricoccus muralis</name>
    <dbReference type="NCBI Taxonomy" id="169134"/>
    <lineage>
        <taxon>Bacteria</taxon>
        <taxon>Bacillati</taxon>
        <taxon>Actinomycetota</taxon>
        <taxon>Actinomycetes</taxon>
        <taxon>Micrococcales</taxon>
        <taxon>Micrococcaceae</taxon>
        <taxon>Citricoccus</taxon>
    </lineage>
</organism>
<dbReference type="InterPro" id="IPR005561">
    <property type="entry name" value="ANTAR"/>
</dbReference>
<dbReference type="PANTHER" id="PTHR43228">
    <property type="entry name" value="TWO-COMPONENT RESPONSE REGULATOR"/>
    <property type="match status" value="1"/>
</dbReference>
<evidence type="ECO:0000256" key="1">
    <source>
        <dbReference type="PROSITE-ProRule" id="PRU00169"/>
    </source>
</evidence>
<dbReference type="InterPro" id="IPR001789">
    <property type="entry name" value="Sig_transdc_resp-reg_receiver"/>
</dbReference>
<evidence type="ECO:0000313" key="5">
    <source>
        <dbReference type="Proteomes" id="UP001219037"/>
    </source>
</evidence>
<keyword evidence="5" id="KW-1185">Reference proteome</keyword>
<keyword evidence="1" id="KW-0597">Phosphoprotein</keyword>
<dbReference type="PROSITE" id="PS50921">
    <property type="entry name" value="ANTAR"/>
    <property type="match status" value="1"/>
</dbReference>
<gene>
    <name evidence="4" type="ORF">P8192_07440</name>
</gene>
<dbReference type="Pfam" id="PF00072">
    <property type="entry name" value="Response_reg"/>
    <property type="match status" value="1"/>
</dbReference>
<dbReference type="Pfam" id="PF03861">
    <property type="entry name" value="ANTAR"/>
    <property type="match status" value="1"/>
</dbReference>
<dbReference type="Gene3D" id="3.40.50.2300">
    <property type="match status" value="1"/>
</dbReference>
<feature type="domain" description="Response regulatory" evidence="2">
    <location>
        <begin position="25"/>
        <end position="139"/>
    </location>
</feature>
<dbReference type="PIRSF" id="PIRSF036382">
    <property type="entry name" value="RR_antiterm"/>
    <property type="match status" value="1"/>
</dbReference>
<dbReference type="SMART" id="SM00448">
    <property type="entry name" value="REC"/>
    <property type="match status" value="1"/>
</dbReference>
<protein>
    <submittedName>
        <fullName evidence="4">Response regulator</fullName>
    </submittedName>
</protein>
<dbReference type="PROSITE" id="PS50110">
    <property type="entry name" value="RESPONSE_REGULATORY"/>
    <property type="match status" value="1"/>
</dbReference>
<dbReference type="Gene3D" id="1.10.10.10">
    <property type="entry name" value="Winged helix-like DNA-binding domain superfamily/Winged helix DNA-binding domain"/>
    <property type="match status" value="1"/>
</dbReference>
<dbReference type="InterPro" id="IPR011006">
    <property type="entry name" value="CheY-like_superfamily"/>
</dbReference>
<evidence type="ECO:0000259" key="3">
    <source>
        <dbReference type="PROSITE" id="PS50921"/>
    </source>
</evidence>
<dbReference type="PANTHER" id="PTHR43228:SF6">
    <property type="entry name" value="RESPONSE REGULATOR RECEIVER"/>
    <property type="match status" value="1"/>
</dbReference>
<dbReference type="InterPro" id="IPR036388">
    <property type="entry name" value="WH-like_DNA-bd_sf"/>
</dbReference>
<dbReference type="EMBL" id="CP121252">
    <property type="protein sequence ID" value="WFP15267.1"/>
    <property type="molecule type" value="Genomic_DNA"/>
</dbReference>
<dbReference type="SUPFAM" id="SSF52172">
    <property type="entry name" value="CheY-like"/>
    <property type="match status" value="1"/>
</dbReference>
<dbReference type="InterPro" id="IPR052048">
    <property type="entry name" value="ST_Response_Regulator"/>
</dbReference>
<feature type="modified residue" description="4-aspartylphosphate" evidence="1">
    <location>
        <position position="75"/>
    </location>
</feature>